<dbReference type="RefSeq" id="WP_190833185.1">
    <property type="nucleotide sequence ID" value="NZ_CAWPPI010000075.1"/>
</dbReference>
<dbReference type="SUPFAM" id="SSF51120">
    <property type="entry name" value="beta-Roll"/>
    <property type="match status" value="1"/>
</dbReference>
<reference evidence="1" key="1">
    <citation type="submission" date="2020-09" db="EMBL/GenBank/DDBJ databases">
        <title>Iningainema tapete sp. nov. (Scytonemataceae, Cyanobacteria) from greenhouses in central Florida (USA) produces two types of nodularin with biosynthetic potential for microcystin-LR and anabaenopeptins.</title>
        <authorList>
            <person name="Berthold D.E."/>
            <person name="Lefler F.W."/>
            <person name="Huang I.-S."/>
            <person name="Abdulla H."/>
            <person name="Zimba P.V."/>
            <person name="Laughinghouse H.D. IV."/>
        </authorList>
    </citation>
    <scope>NUCLEOTIDE SEQUENCE</scope>
    <source>
        <strain evidence="1">BLCCT55</strain>
    </source>
</reference>
<dbReference type="Gene3D" id="2.150.10.10">
    <property type="entry name" value="Serralysin-like metalloprotease, C-terminal"/>
    <property type="match status" value="1"/>
</dbReference>
<sequence>MQITIDYTGLGQAITLFANRTEKGGNLGSDRPNDPDGIEIIIGDPSFVNVVDLSGTDLASLIDLRAEKFNIFDFSGGITIKNFVNVIGSNQNDTIIGNQFDNILIGGGGDDLINGFGGRDTLFGGAGQDTFVLGENGNVLYRNSGFEDVAIIEDFVSGVDKIQLTGNRSDYSFFNQGSTNFIALDNGNGQFDFGVDEVIASLNSSFNVANDLIFV</sequence>
<dbReference type="PRINTS" id="PR00313">
    <property type="entry name" value="CABNDNGRPT"/>
</dbReference>
<dbReference type="Pfam" id="PF00353">
    <property type="entry name" value="HemolysinCabind"/>
    <property type="match status" value="1"/>
</dbReference>
<dbReference type="AlphaFoldDB" id="A0A8J6XLS4"/>
<organism evidence="1 2">
    <name type="scientific">Iningainema tapete BLCC-T55</name>
    <dbReference type="NCBI Taxonomy" id="2748662"/>
    <lineage>
        <taxon>Bacteria</taxon>
        <taxon>Bacillati</taxon>
        <taxon>Cyanobacteriota</taxon>
        <taxon>Cyanophyceae</taxon>
        <taxon>Nostocales</taxon>
        <taxon>Scytonemataceae</taxon>
        <taxon>Iningainema tapete</taxon>
    </lineage>
</organism>
<dbReference type="InterPro" id="IPR001343">
    <property type="entry name" value="Hemolysn_Ca-bd"/>
</dbReference>
<dbReference type="Proteomes" id="UP000629098">
    <property type="component" value="Unassembled WGS sequence"/>
</dbReference>
<dbReference type="EMBL" id="JACXAE010000075">
    <property type="protein sequence ID" value="MBD2775166.1"/>
    <property type="molecule type" value="Genomic_DNA"/>
</dbReference>
<comment type="caution">
    <text evidence="1">The sequence shown here is derived from an EMBL/GenBank/DDBJ whole genome shotgun (WGS) entry which is preliminary data.</text>
</comment>
<dbReference type="PROSITE" id="PS00330">
    <property type="entry name" value="HEMOLYSIN_CALCIUM"/>
    <property type="match status" value="1"/>
</dbReference>
<evidence type="ECO:0000313" key="2">
    <source>
        <dbReference type="Proteomes" id="UP000629098"/>
    </source>
</evidence>
<evidence type="ECO:0008006" key="3">
    <source>
        <dbReference type="Google" id="ProtNLM"/>
    </source>
</evidence>
<evidence type="ECO:0000313" key="1">
    <source>
        <dbReference type="EMBL" id="MBD2775166.1"/>
    </source>
</evidence>
<proteinExistence type="predicted"/>
<keyword evidence="2" id="KW-1185">Reference proteome</keyword>
<dbReference type="InterPro" id="IPR018511">
    <property type="entry name" value="Hemolysin-typ_Ca-bd_CS"/>
</dbReference>
<protein>
    <recommendedName>
        <fullName evidence="3">Calcium-binding protein</fullName>
    </recommendedName>
</protein>
<accession>A0A8J6XLS4</accession>
<name>A0A8J6XLS4_9CYAN</name>
<dbReference type="GO" id="GO:0005509">
    <property type="term" value="F:calcium ion binding"/>
    <property type="evidence" value="ECO:0007669"/>
    <property type="project" value="InterPro"/>
</dbReference>
<gene>
    <name evidence="1" type="ORF">ICL16_24645</name>
</gene>
<dbReference type="InterPro" id="IPR011049">
    <property type="entry name" value="Serralysin-like_metalloprot_C"/>
</dbReference>